<protein>
    <submittedName>
        <fullName evidence="1">GAF domain protein</fullName>
    </submittedName>
</protein>
<sequence>MKEIFSKFPAATLLVDRRGVVVQANSEASWIMRKLAANKDVDADTLGVIRNNSSCIDKNFPVGLCLSDLW</sequence>
<name>A0A139XIL9_TOXGO</name>
<evidence type="ECO:0000313" key="2">
    <source>
        <dbReference type="Proteomes" id="UP000074247"/>
    </source>
</evidence>
<gene>
    <name evidence="1" type="ORF">TGARI_200295</name>
</gene>
<evidence type="ECO:0000313" key="1">
    <source>
        <dbReference type="EMBL" id="KYF38626.1"/>
    </source>
</evidence>
<dbReference type="Proteomes" id="UP000074247">
    <property type="component" value="Unassembled WGS sequence"/>
</dbReference>
<dbReference type="EMBL" id="AGQS02005981">
    <property type="protein sequence ID" value="KYF38626.1"/>
    <property type="molecule type" value="Genomic_DNA"/>
</dbReference>
<accession>A0A139XIL9</accession>
<dbReference type="OrthoDB" id="430821at2759"/>
<dbReference type="AlphaFoldDB" id="A0A139XIL9"/>
<organism evidence="1 2">
    <name type="scientific">Toxoplasma gondii ARI</name>
    <dbReference type="NCBI Taxonomy" id="1074872"/>
    <lineage>
        <taxon>Eukaryota</taxon>
        <taxon>Sar</taxon>
        <taxon>Alveolata</taxon>
        <taxon>Apicomplexa</taxon>
        <taxon>Conoidasida</taxon>
        <taxon>Coccidia</taxon>
        <taxon>Eucoccidiorida</taxon>
        <taxon>Eimeriorina</taxon>
        <taxon>Sarcocystidae</taxon>
        <taxon>Toxoplasma</taxon>
    </lineage>
</organism>
<reference evidence="1 2" key="1">
    <citation type="journal article" date="2016" name="Nat. Commun.">
        <title>Local admixture of amplified and diversified secreted pathogenesis determinants shapes mosaic Toxoplasma gondii genomes.</title>
        <authorList>
            <person name="Lorenzi H."/>
            <person name="Khan A."/>
            <person name="Behnke M.S."/>
            <person name="Namasivayam S."/>
            <person name="Swapna L.S."/>
            <person name="Hadjithomas M."/>
            <person name="Karamycheva S."/>
            <person name="Pinney D."/>
            <person name="Brunk B.P."/>
            <person name="Ajioka J.W."/>
            <person name="Ajzenberg D."/>
            <person name="Boothroyd J.C."/>
            <person name="Boyle J.P."/>
            <person name="Darde M.L."/>
            <person name="Diaz-Miranda M.A."/>
            <person name="Dubey J.P."/>
            <person name="Fritz H.M."/>
            <person name="Gennari S.M."/>
            <person name="Gregory B.D."/>
            <person name="Kim K."/>
            <person name="Saeij J.P."/>
            <person name="Su C."/>
            <person name="White M.W."/>
            <person name="Zhu X.Q."/>
            <person name="Howe D.K."/>
            <person name="Rosenthal B.M."/>
            <person name="Grigg M.E."/>
            <person name="Parkinson J."/>
            <person name="Liu L."/>
            <person name="Kissinger J.C."/>
            <person name="Roos D.S."/>
            <person name="Sibley L.D."/>
        </authorList>
    </citation>
    <scope>NUCLEOTIDE SEQUENCE [LARGE SCALE GENOMIC DNA]</scope>
    <source>
        <strain evidence="1 2">ARI</strain>
    </source>
</reference>
<dbReference type="VEuPathDB" id="ToxoDB:TGARI_200295"/>
<comment type="caution">
    <text evidence="1">The sequence shown here is derived from an EMBL/GenBank/DDBJ whole genome shotgun (WGS) entry which is preliminary data.</text>
</comment>
<proteinExistence type="predicted"/>